<dbReference type="KEGG" id="ffo:FFONT_0012"/>
<keyword evidence="2" id="KW-1185">Reference proteome</keyword>
<dbReference type="HOGENOM" id="CLU_3227661_0_0_2"/>
<dbReference type="Proteomes" id="UP000007391">
    <property type="component" value="Chromosome"/>
</dbReference>
<dbReference type="STRING" id="1163730.FFONT_0012"/>
<evidence type="ECO:0000313" key="1">
    <source>
        <dbReference type="EMBL" id="AFH42008.1"/>
    </source>
</evidence>
<organism evidence="1 2">
    <name type="scientific">Fervidicoccus fontis (strain DSM 19380 / JCM 18336 / VKM B-2539 / Kam940)</name>
    <dbReference type="NCBI Taxonomy" id="1163730"/>
    <lineage>
        <taxon>Archaea</taxon>
        <taxon>Thermoproteota</taxon>
        <taxon>Thermoprotei</taxon>
        <taxon>Fervidicoccales</taxon>
        <taxon>Fervidicoccaceae</taxon>
        <taxon>Fervidicoccus</taxon>
    </lineage>
</organism>
<gene>
    <name evidence="1" type="ordered locus">FFONT_0012</name>
</gene>
<dbReference type="InParanoid" id="H9ZZ51"/>
<dbReference type="AlphaFoldDB" id="H9ZZ51"/>
<proteinExistence type="predicted"/>
<dbReference type="EMBL" id="CP003423">
    <property type="protein sequence ID" value="AFH42008.1"/>
    <property type="molecule type" value="Genomic_DNA"/>
</dbReference>
<evidence type="ECO:0000313" key="2">
    <source>
        <dbReference type="Proteomes" id="UP000007391"/>
    </source>
</evidence>
<sequence length="43" mass="5266">MQLQIGFSDERIELNKSVNGKNEHFCFFWPLRTFVMSYERFYG</sequence>
<accession>H9ZZ51</accession>
<reference evidence="1 2" key="2">
    <citation type="journal article" date="2014" name="Extremophiles">
        <title>Analysis of the complete genome of Fervidococcus fontis confirms the distinct phylogenetic position of the order Fervidicoccales and suggests its environmental function.</title>
        <authorList>
            <person name="Lebedinsky A.V."/>
            <person name="Mardanov A.V."/>
            <person name="Kublanov I.V."/>
            <person name="Gumerov V.M."/>
            <person name="Beletsky A.V."/>
            <person name="Perevalova A.A."/>
            <person name="Bidzhieva S.Kh."/>
            <person name="Bonch-Osmolovskaya E.A."/>
            <person name="Skryabin K.G."/>
            <person name="Ravin N.V."/>
        </authorList>
    </citation>
    <scope>NUCLEOTIDE SEQUENCE [LARGE SCALE GENOMIC DNA]</scope>
    <source>
        <strain evidence="2">DSM 19380 / VKM B-2539 / Kam940</strain>
    </source>
</reference>
<reference evidence="2" key="1">
    <citation type="submission" date="2012-03" db="EMBL/GenBank/DDBJ databases">
        <title>Fervidicoccus fontis complete genome analysis confirms its distinct phylogenetic position and predicts its environmental function.</title>
        <authorList>
            <person name="Lebedinsky A.V."/>
            <person name="Mardanov A.V."/>
            <person name="Gumerov V.M."/>
            <person name="Beletsky A.V."/>
            <person name="Kublanov I.V."/>
            <person name="Perevalova A.A."/>
            <person name="Bonch-Osmolovskaya E.A."/>
            <person name="Ravin N.V."/>
            <person name="Skryabin K.G."/>
        </authorList>
    </citation>
    <scope>NUCLEOTIDE SEQUENCE [LARGE SCALE GENOMIC DNA]</scope>
    <source>
        <strain evidence="2">DSM 19380 / VKM B-2539 / Kam940</strain>
    </source>
</reference>
<protein>
    <submittedName>
        <fullName evidence="1">Uncharacterized protein</fullName>
    </submittedName>
</protein>
<name>H9ZZ51_FERFK</name>